<feature type="repeat" description="PPR" evidence="3">
    <location>
        <begin position="229"/>
        <end position="263"/>
    </location>
</feature>
<keyword evidence="2" id="KW-0809">Transit peptide</keyword>
<evidence type="ECO:0000313" key="6">
    <source>
        <dbReference type="Proteomes" id="UP000092600"/>
    </source>
</evidence>
<feature type="repeat" description="PPR" evidence="3">
    <location>
        <begin position="472"/>
        <end position="506"/>
    </location>
</feature>
<evidence type="ECO:0000256" key="2">
    <source>
        <dbReference type="ARBA" id="ARBA00022946"/>
    </source>
</evidence>
<dbReference type="PROSITE" id="PS51375">
    <property type="entry name" value="PPR"/>
    <property type="match status" value="6"/>
</dbReference>
<dbReference type="Pfam" id="PF20431">
    <property type="entry name" value="E_motif"/>
    <property type="match status" value="1"/>
</dbReference>
<feature type="repeat" description="PPR" evidence="3">
    <location>
        <begin position="365"/>
        <end position="399"/>
    </location>
</feature>
<dbReference type="InterPro" id="IPR032867">
    <property type="entry name" value="DYW_dom"/>
</dbReference>
<name>A0A199UXN0_ANACO</name>
<dbReference type="InterPro" id="IPR046960">
    <property type="entry name" value="PPR_At4g14850-like_plant"/>
</dbReference>
<dbReference type="SUPFAM" id="SSF48452">
    <property type="entry name" value="TPR-like"/>
    <property type="match status" value="1"/>
</dbReference>
<proteinExistence type="predicted"/>
<dbReference type="Pfam" id="PF01535">
    <property type="entry name" value="PPR"/>
    <property type="match status" value="3"/>
</dbReference>
<dbReference type="EMBL" id="LSRQ01004444">
    <property type="protein sequence ID" value="OAY69371.1"/>
    <property type="molecule type" value="Genomic_DNA"/>
</dbReference>
<dbReference type="GO" id="GO:0009451">
    <property type="term" value="P:RNA modification"/>
    <property type="evidence" value="ECO:0007669"/>
    <property type="project" value="InterPro"/>
</dbReference>
<gene>
    <name evidence="5" type="ORF">ACMD2_00925</name>
</gene>
<dbReference type="PANTHER" id="PTHR47926:SF522">
    <property type="entry name" value="TETRATRICOPEPTIDE REPEAT-LIKE SUPERFAMILY PROTEIN"/>
    <property type="match status" value="1"/>
</dbReference>
<dbReference type="Pfam" id="PF14432">
    <property type="entry name" value="DYW_deaminase"/>
    <property type="match status" value="1"/>
</dbReference>
<dbReference type="GO" id="GO:0008270">
    <property type="term" value="F:zinc ion binding"/>
    <property type="evidence" value="ECO:0007669"/>
    <property type="project" value="InterPro"/>
</dbReference>
<comment type="caution">
    <text evidence="5">The sequence shown here is derived from an EMBL/GenBank/DDBJ whole genome shotgun (WGS) entry which is preliminary data.</text>
</comment>
<dbReference type="FunFam" id="1.25.40.10:FF:000073">
    <property type="entry name" value="Pentatricopeptide repeat-containing protein chloroplastic"/>
    <property type="match status" value="1"/>
</dbReference>
<evidence type="ECO:0000256" key="3">
    <source>
        <dbReference type="PROSITE-ProRule" id="PRU00708"/>
    </source>
</evidence>
<dbReference type="FunFam" id="1.25.40.10:FF:001093">
    <property type="entry name" value="Pentatricopeptide repeat-containing protein At2g34400"/>
    <property type="match status" value="1"/>
</dbReference>
<evidence type="ECO:0000256" key="1">
    <source>
        <dbReference type="ARBA" id="ARBA00022737"/>
    </source>
</evidence>
<sequence length="893" mass="100129">MSFTIQQPLLFPNPAAHSITFLQNTTRPRSLIRTANADCARKLFDEMPKCTANFSSHSSLVWSNTKQGNFSHALDLSVEFLKSGWSPDESALASLLKASSRLPGSSLGEQLHAKSVCLGLSLERRIRASLITMYSTVGLLEEARQVFDQVSLACEGDAPTWNSIMSAYAYHGRYRECFVLFVAVLGVAQPLLTDATYAIIIHACSSGENVEMGKMIHAMIVKEQMVEDKTKMLNSLITMYAKCGRMDDAYKVFWAMDRTDVVSWNAVISGLDLNEEYENAIDLFRLLTRPEGRRLPKPNSITFLSVLSCVSSLSAWRLGREVHAQLTKFGLECETSVGNSLIIMYGKYGDMVKGRLVFDRMPSRDVVSWNSLLAGYERNKQFGLVLELFKKMVLLGIRHDFHTLAILLSGLPSDPVVPDSCKIGREIHGYILKRALPKSLEVLVCNALLSMYAKNGRLVDAEKIFSKMGVRDSHSWNAMVSGCSMNGFGDDAIKLFVEMLTRDFEPNHLTFSVLLTTCGKLFSVKLGKQLHGSAVKQCLHTPSSRHFLLSINNALISMYTKCGSVKDAEEVFRGMERWDVFSWTAMITGYAHHGMADESIQTFERMIRDGFTPNSVTFLGLLTACAHTGLVEKGGYYFTLMSKSYGLEPNFEHYACMVDLYGRSGQFNRAEAIIQAGIAHLGESKNSSLCLWKVLLGACHAHKQLQLGIRVATKILELEQDDETTHVLLSNLYASFGMWEDAVAVRRSMRERGLKKEAGCSWVEVGNKRHVFVAGDEMHPAQKKIYEKLDELDQKCRRIGYLPFTGCVRHDLDEIQKEAILSCHSEKLALSFALVHRGSSNGVIRVFKNLRVCTDCHNWIKFTSQVEGVEIVMRDSRRFHSFKHGKCSCGDYW</sequence>
<feature type="domain" description="DYW" evidence="4">
    <location>
        <begin position="800"/>
        <end position="893"/>
    </location>
</feature>
<accession>A0A199UXN0</accession>
<dbReference type="Proteomes" id="UP000092600">
    <property type="component" value="Unassembled WGS sequence"/>
</dbReference>
<dbReference type="PANTHER" id="PTHR47926">
    <property type="entry name" value="PENTATRICOPEPTIDE REPEAT-CONTAINING PROTEIN"/>
    <property type="match status" value="1"/>
</dbReference>
<organism evidence="5 6">
    <name type="scientific">Ananas comosus</name>
    <name type="common">Pineapple</name>
    <name type="synonym">Ananas ananas</name>
    <dbReference type="NCBI Taxonomy" id="4615"/>
    <lineage>
        <taxon>Eukaryota</taxon>
        <taxon>Viridiplantae</taxon>
        <taxon>Streptophyta</taxon>
        <taxon>Embryophyta</taxon>
        <taxon>Tracheophyta</taxon>
        <taxon>Spermatophyta</taxon>
        <taxon>Magnoliopsida</taxon>
        <taxon>Liliopsida</taxon>
        <taxon>Poales</taxon>
        <taxon>Bromeliaceae</taxon>
        <taxon>Bromelioideae</taxon>
        <taxon>Ananas</taxon>
    </lineage>
</organism>
<evidence type="ECO:0000259" key="4">
    <source>
        <dbReference type="Pfam" id="PF14432"/>
    </source>
</evidence>
<feature type="repeat" description="PPR" evidence="3">
    <location>
        <begin position="441"/>
        <end position="471"/>
    </location>
</feature>
<dbReference type="InterPro" id="IPR046848">
    <property type="entry name" value="E_motif"/>
</dbReference>
<dbReference type="Pfam" id="PF13041">
    <property type="entry name" value="PPR_2"/>
    <property type="match status" value="3"/>
</dbReference>
<dbReference type="Gene3D" id="1.25.40.10">
    <property type="entry name" value="Tetratricopeptide repeat domain"/>
    <property type="match status" value="5"/>
</dbReference>
<dbReference type="InterPro" id="IPR011990">
    <property type="entry name" value="TPR-like_helical_dom_sf"/>
</dbReference>
<dbReference type="AlphaFoldDB" id="A0A199UXN0"/>
<dbReference type="GO" id="GO:0003723">
    <property type="term" value="F:RNA binding"/>
    <property type="evidence" value="ECO:0007669"/>
    <property type="project" value="InterPro"/>
</dbReference>
<feature type="repeat" description="PPR" evidence="3">
    <location>
        <begin position="579"/>
        <end position="613"/>
    </location>
</feature>
<protein>
    <submittedName>
        <fullName evidence="5">Pentatricopeptide repeat-containing protein, chloroplastic</fullName>
    </submittedName>
</protein>
<evidence type="ECO:0000313" key="5">
    <source>
        <dbReference type="EMBL" id="OAY69371.1"/>
    </source>
</evidence>
<dbReference type="InterPro" id="IPR002885">
    <property type="entry name" value="PPR_rpt"/>
</dbReference>
<feature type="repeat" description="PPR" evidence="3">
    <location>
        <begin position="722"/>
        <end position="756"/>
    </location>
</feature>
<reference evidence="5 6" key="1">
    <citation type="journal article" date="2016" name="DNA Res.">
        <title>The draft genome of MD-2 pineapple using hybrid error correction of long reads.</title>
        <authorList>
            <person name="Redwan R.M."/>
            <person name="Saidin A."/>
            <person name="Kumar S.V."/>
        </authorList>
    </citation>
    <scope>NUCLEOTIDE SEQUENCE [LARGE SCALE GENOMIC DNA]</scope>
    <source>
        <strain evidence="6">cv. MD2</strain>
        <tissue evidence="5">Leaf</tissue>
    </source>
</reference>
<keyword evidence="1" id="KW-0677">Repeat</keyword>
<dbReference type="NCBIfam" id="TIGR00756">
    <property type="entry name" value="PPR"/>
    <property type="match status" value="5"/>
</dbReference>